<evidence type="ECO:0000256" key="2">
    <source>
        <dbReference type="ARBA" id="ARBA00022692"/>
    </source>
</evidence>
<dbReference type="GO" id="GO:0007165">
    <property type="term" value="P:signal transduction"/>
    <property type="evidence" value="ECO:0007669"/>
    <property type="project" value="UniProtKB-ARBA"/>
</dbReference>
<dbReference type="InterPro" id="IPR052163">
    <property type="entry name" value="DGC-Regulatory_Protein"/>
</dbReference>
<dbReference type="InterPro" id="IPR043128">
    <property type="entry name" value="Rev_trsase/Diguanyl_cyclase"/>
</dbReference>
<dbReference type="SMART" id="SM00267">
    <property type="entry name" value="GGDEF"/>
    <property type="match status" value="1"/>
</dbReference>
<dbReference type="SUPFAM" id="SSF55073">
    <property type="entry name" value="Nucleotide cyclase"/>
    <property type="match status" value="1"/>
</dbReference>
<dbReference type="PROSITE" id="PS50839">
    <property type="entry name" value="CHASE"/>
    <property type="match status" value="1"/>
</dbReference>
<dbReference type="InterPro" id="IPR042240">
    <property type="entry name" value="CHASE_sf"/>
</dbReference>
<sequence length="453" mass="51494">MSHISGKRKSFRALFLLFILSCIGLIELLNNHQIMYIRDSLRSHAREELSLIRFRLEASILSDIYVANSLSTLVTLRPDVRMPDWDKLATRILHESKHLKVIGLAPNDVIRYIFPYEDNKAAMGLDYRTVPSQWASIVKARDVKQIFIAGPVNLVQGGRALIVRIPIFTDPPANQNYWGVCSIVLDWESLFLASGIESFNYSYDFAIRGIDSSGMDGKVFYGLQSTFDNAFATETVHFPYGSWVIAAADKHDQLLSIPWYQLNLMRLIGYPVTLLLAMAFVVIYRLYRTANTRAMHDELTRLPNRRYFMFTLESFFERARQSAGGDSFALLNIDLDKFKLINDTYGHAAGDKVLVACAERLKSVLRASDVIARIGGDEFLVLLPRIVEHDVKTLMGMVDTALCHTPVIYEGHLIDLHISIGHAVYTDDIDSTDALLKLADERMYHAKRRQSRH</sequence>
<keyword evidence="9" id="KW-1185">Reference proteome</keyword>
<name>A0A0Q2Y393_VIBFU</name>
<organism evidence="8 9">
    <name type="scientific">Vibrio furnissii</name>
    <dbReference type="NCBI Taxonomy" id="29494"/>
    <lineage>
        <taxon>Bacteria</taxon>
        <taxon>Pseudomonadati</taxon>
        <taxon>Pseudomonadota</taxon>
        <taxon>Gammaproteobacteria</taxon>
        <taxon>Vibrionales</taxon>
        <taxon>Vibrionaceae</taxon>
        <taxon>Vibrio</taxon>
    </lineage>
</organism>
<dbReference type="Pfam" id="PF03924">
    <property type="entry name" value="CHASE"/>
    <property type="match status" value="1"/>
</dbReference>
<dbReference type="NCBIfam" id="TIGR00254">
    <property type="entry name" value="GGDEF"/>
    <property type="match status" value="1"/>
</dbReference>
<evidence type="ECO:0000256" key="5">
    <source>
        <dbReference type="SAM" id="Phobius"/>
    </source>
</evidence>
<dbReference type="SMART" id="SM01079">
    <property type="entry name" value="CHASE"/>
    <property type="match status" value="1"/>
</dbReference>
<keyword evidence="3 5" id="KW-1133">Transmembrane helix</keyword>
<comment type="caution">
    <text evidence="8">The sequence shown here is derived from an EMBL/GenBank/DDBJ whole genome shotgun (WGS) entry which is preliminary data.</text>
</comment>
<dbReference type="InParanoid" id="A0A0Q2Y393"/>
<dbReference type="Gene3D" id="3.30.70.270">
    <property type="match status" value="1"/>
</dbReference>
<keyword evidence="2 5" id="KW-0812">Transmembrane</keyword>
<dbReference type="Proteomes" id="UP000051221">
    <property type="component" value="Unassembled WGS sequence"/>
</dbReference>
<dbReference type="InterPro" id="IPR000160">
    <property type="entry name" value="GGDEF_dom"/>
</dbReference>
<evidence type="ECO:0000256" key="4">
    <source>
        <dbReference type="ARBA" id="ARBA00023136"/>
    </source>
</evidence>
<evidence type="ECO:0000259" key="6">
    <source>
        <dbReference type="PROSITE" id="PS50839"/>
    </source>
</evidence>
<dbReference type="PROSITE" id="PS50887">
    <property type="entry name" value="GGDEF"/>
    <property type="match status" value="1"/>
</dbReference>
<dbReference type="InterPro" id="IPR006189">
    <property type="entry name" value="CHASE_dom"/>
</dbReference>
<dbReference type="PANTHER" id="PTHR46663">
    <property type="entry name" value="DIGUANYLATE CYCLASE DGCT-RELATED"/>
    <property type="match status" value="1"/>
</dbReference>
<dbReference type="GO" id="GO:0003824">
    <property type="term" value="F:catalytic activity"/>
    <property type="evidence" value="ECO:0007669"/>
    <property type="project" value="UniProtKB-ARBA"/>
</dbReference>
<evidence type="ECO:0000256" key="3">
    <source>
        <dbReference type="ARBA" id="ARBA00022989"/>
    </source>
</evidence>
<dbReference type="Gene3D" id="3.30.450.350">
    <property type="entry name" value="CHASE domain"/>
    <property type="match status" value="1"/>
</dbReference>
<evidence type="ECO:0000313" key="9">
    <source>
        <dbReference type="Proteomes" id="UP000051221"/>
    </source>
</evidence>
<dbReference type="EMBL" id="LKHS01000004">
    <property type="protein sequence ID" value="KQH87188.1"/>
    <property type="molecule type" value="Genomic_DNA"/>
</dbReference>
<protein>
    <submittedName>
        <fullName evidence="8">Diguanylate cyclase</fullName>
    </submittedName>
</protein>
<dbReference type="PANTHER" id="PTHR46663:SF2">
    <property type="entry name" value="GGDEF DOMAIN-CONTAINING PROTEIN"/>
    <property type="match status" value="1"/>
</dbReference>
<dbReference type="CDD" id="cd01949">
    <property type="entry name" value="GGDEF"/>
    <property type="match status" value="1"/>
</dbReference>
<dbReference type="Pfam" id="PF00990">
    <property type="entry name" value="GGDEF"/>
    <property type="match status" value="1"/>
</dbReference>
<dbReference type="AlphaFoldDB" id="A0A0Q2Y393"/>
<evidence type="ECO:0000259" key="7">
    <source>
        <dbReference type="PROSITE" id="PS50887"/>
    </source>
</evidence>
<evidence type="ECO:0000313" key="8">
    <source>
        <dbReference type="EMBL" id="KQH87188.1"/>
    </source>
</evidence>
<dbReference type="GO" id="GO:0016020">
    <property type="term" value="C:membrane"/>
    <property type="evidence" value="ECO:0007669"/>
    <property type="project" value="UniProtKB-SubCell"/>
</dbReference>
<evidence type="ECO:0000256" key="1">
    <source>
        <dbReference type="ARBA" id="ARBA00004370"/>
    </source>
</evidence>
<accession>A0A0Q2Y393</accession>
<feature type="domain" description="CHASE" evidence="6">
    <location>
        <begin position="109"/>
        <end position="246"/>
    </location>
</feature>
<proteinExistence type="predicted"/>
<dbReference type="InterPro" id="IPR029787">
    <property type="entry name" value="Nucleotide_cyclase"/>
</dbReference>
<keyword evidence="4 5" id="KW-0472">Membrane</keyword>
<feature type="transmembrane region" description="Helical" evidence="5">
    <location>
        <begin position="267"/>
        <end position="287"/>
    </location>
</feature>
<dbReference type="RefSeq" id="WP_055465541.1">
    <property type="nucleotide sequence ID" value="NZ_LKHS01000004.1"/>
</dbReference>
<reference evidence="8 9" key="1">
    <citation type="submission" date="2015-08" db="EMBL/GenBank/DDBJ databases">
        <title>Antibacterial properties of a collection of Vibrionaceae strains.</title>
        <authorList>
            <person name="Giubergia S."/>
        </authorList>
    </citation>
    <scope>NUCLEOTIDE SEQUENCE [LARGE SCALE GENOMIC DNA]</scope>
    <source>
        <strain evidence="8 9">S0821</strain>
    </source>
</reference>
<feature type="domain" description="GGDEF" evidence="7">
    <location>
        <begin position="326"/>
        <end position="453"/>
    </location>
</feature>
<gene>
    <name evidence="8" type="ORF">AMR76_05565</name>
</gene>
<comment type="subcellular location">
    <subcellularLocation>
        <location evidence="1">Membrane</location>
    </subcellularLocation>
</comment>